<sequence>MDQDSFRKLLHSSASTPKPAGHVSDVPPKAKKAKSKKAEPSKPEFKPRTVKKQADRYRDRAEERRLGVAHDYAEVEALAEDFERRNADQDRALVRQSSLLC</sequence>
<reference evidence="1" key="1">
    <citation type="submission" date="2022-07" db="EMBL/GenBank/DDBJ databases">
        <title>Genome Sequence of Phlebia brevispora.</title>
        <authorList>
            <person name="Buettner E."/>
        </authorList>
    </citation>
    <scope>NUCLEOTIDE SEQUENCE</scope>
    <source>
        <strain evidence="1">MPL23</strain>
    </source>
</reference>
<proteinExistence type="predicted"/>
<gene>
    <name evidence="1" type="ORF">NM688_g5709</name>
</gene>
<comment type="caution">
    <text evidence="1">The sequence shown here is derived from an EMBL/GenBank/DDBJ whole genome shotgun (WGS) entry which is preliminary data.</text>
</comment>
<evidence type="ECO:0000313" key="1">
    <source>
        <dbReference type="EMBL" id="KAJ3544714.1"/>
    </source>
</evidence>
<evidence type="ECO:0000313" key="2">
    <source>
        <dbReference type="Proteomes" id="UP001148662"/>
    </source>
</evidence>
<accession>A0ACC1SR37</accession>
<name>A0ACC1SR37_9APHY</name>
<dbReference type="Proteomes" id="UP001148662">
    <property type="component" value="Unassembled WGS sequence"/>
</dbReference>
<dbReference type="EMBL" id="JANHOG010001080">
    <property type="protein sequence ID" value="KAJ3544714.1"/>
    <property type="molecule type" value="Genomic_DNA"/>
</dbReference>
<keyword evidence="2" id="KW-1185">Reference proteome</keyword>
<organism evidence="1 2">
    <name type="scientific">Phlebia brevispora</name>
    <dbReference type="NCBI Taxonomy" id="194682"/>
    <lineage>
        <taxon>Eukaryota</taxon>
        <taxon>Fungi</taxon>
        <taxon>Dikarya</taxon>
        <taxon>Basidiomycota</taxon>
        <taxon>Agaricomycotina</taxon>
        <taxon>Agaricomycetes</taxon>
        <taxon>Polyporales</taxon>
        <taxon>Meruliaceae</taxon>
        <taxon>Phlebia</taxon>
    </lineage>
</organism>
<protein>
    <submittedName>
        <fullName evidence="1">Uncharacterized protein</fullName>
    </submittedName>
</protein>